<dbReference type="EMBL" id="JAVIZX010000001">
    <property type="protein sequence ID" value="MDR6216185.1"/>
    <property type="molecule type" value="Genomic_DNA"/>
</dbReference>
<evidence type="ECO:0000313" key="2">
    <source>
        <dbReference type="EMBL" id="MDR6216185.1"/>
    </source>
</evidence>
<organism evidence="2 3">
    <name type="scientific">Paracidovorax wautersii</name>
    <dbReference type="NCBI Taxonomy" id="1177982"/>
    <lineage>
        <taxon>Bacteria</taxon>
        <taxon>Pseudomonadati</taxon>
        <taxon>Pseudomonadota</taxon>
        <taxon>Betaproteobacteria</taxon>
        <taxon>Burkholderiales</taxon>
        <taxon>Comamonadaceae</taxon>
        <taxon>Paracidovorax</taxon>
    </lineage>
</organism>
<dbReference type="InterPro" id="IPR002711">
    <property type="entry name" value="HNH"/>
</dbReference>
<dbReference type="InterPro" id="IPR003615">
    <property type="entry name" value="HNH_nuc"/>
</dbReference>
<dbReference type="Pfam" id="PF01844">
    <property type="entry name" value="HNH"/>
    <property type="match status" value="1"/>
</dbReference>
<dbReference type="GO" id="GO:0016787">
    <property type="term" value="F:hydrolase activity"/>
    <property type="evidence" value="ECO:0007669"/>
    <property type="project" value="UniProtKB-KW"/>
</dbReference>
<protein>
    <submittedName>
        <fullName evidence="2">5-methylcytosine-specific restriction protein A</fullName>
        <ecNumber evidence="2">3.1.21.-</ecNumber>
    </submittedName>
</protein>
<accession>A0ABU1IGC8</accession>
<keyword evidence="3" id="KW-1185">Reference proteome</keyword>
<comment type="caution">
    <text evidence="2">The sequence shown here is derived from an EMBL/GenBank/DDBJ whole genome shotgun (WGS) entry which is preliminary data.</text>
</comment>
<dbReference type="RefSeq" id="WP_309831401.1">
    <property type="nucleotide sequence ID" value="NZ_JAVIZX010000001.1"/>
</dbReference>
<dbReference type="CDD" id="cd00085">
    <property type="entry name" value="HNHc"/>
    <property type="match status" value="1"/>
</dbReference>
<evidence type="ECO:0000313" key="3">
    <source>
        <dbReference type="Proteomes" id="UP001267710"/>
    </source>
</evidence>
<gene>
    <name evidence="2" type="ORF">QE399_003874</name>
</gene>
<evidence type="ECO:0000259" key="1">
    <source>
        <dbReference type="Pfam" id="PF01844"/>
    </source>
</evidence>
<sequence length="101" mass="11162">MADRISGRRLQSRRLKVWSKNPYCAMCGKLVEFNDIPGRGFQLDHIKALKADSGTGEDIESNTQVLCCGPDGCHAKKTAKDMGYQLRQAIGLDGWPIDPNP</sequence>
<dbReference type="Proteomes" id="UP001267710">
    <property type="component" value="Unassembled WGS sequence"/>
</dbReference>
<name>A0ABU1IGC8_9BURK</name>
<dbReference type="Gene3D" id="1.10.30.50">
    <property type="match status" value="1"/>
</dbReference>
<feature type="domain" description="HNH" evidence="1">
    <location>
        <begin position="24"/>
        <end position="79"/>
    </location>
</feature>
<dbReference type="EC" id="3.1.21.-" evidence="2"/>
<keyword evidence="2" id="KW-0378">Hydrolase</keyword>
<reference evidence="2 3" key="1">
    <citation type="submission" date="2023-08" db="EMBL/GenBank/DDBJ databases">
        <title>Functional and genomic diversity of the sorghum phyllosphere microbiome.</title>
        <authorList>
            <person name="Shade A."/>
        </authorList>
    </citation>
    <scope>NUCLEOTIDE SEQUENCE [LARGE SCALE GENOMIC DNA]</scope>
    <source>
        <strain evidence="2 3">SORGH_AS_0335</strain>
    </source>
</reference>
<proteinExistence type="predicted"/>